<accession>A0ABR2YHK1</accession>
<evidence type="ECO:0000313" key="3">
    <source>
        <dbReference type="Proteomes" id="UP001491310"/>
    </source>
</evidence>
<evidence type="ECO:0000313" key="2">
    <source>
        <dbReference type="EMBL" id="KAK9905611.1"/>
    </source>
</evidence>
<dbReference type="Proteomes" id="UP001491310">
    <property type="component" value="Unassembled WGS sequence"/>
</dbReference>
<evidence type="ECO:0008006" key="4">
    <source>
        <dbReference type="Google" id="ProtNLM"/>
    </source>
</evidence>
<feature type="region of interest" description="Disordered" evidence="1">
    <location>
        <begin position="31"/>
        <end position="83"/>
    </location>
</feature>
<evidence type="ECO:0000256" key="1">
    <source>
        <dbReference type="SAM" id="MobiDB-lite"/>
    </source>
</evidence>
<organism evidence="2 3">
    <name type="scientific">Coccomyxa subellipsoidea</name>
    <dbReference type="NCBI Taxonomy" id="248742"/>
    <lineage>
        <taxon>Eukaryota</taxon>
        <taxon>Viridiplantae</taxon>
        <taxon>Chlorophyta</taxon>
        <taxon>core chlorophytes</taxon>
        <taxon>Trebouxiophyceae</taxon>
        <taxon>Trebouxiophyceae incertae sedis</taxon>
        <taxon>Coccomyxaceae</taxon>
        <taxon>Coccomyxa</taxon>
    </lineage>
</organism>
<sequence length="465" mass="52696">MRTCPQTPAFGCRQVPGLPHTYRESPHLWFRSHQKSPNTARRAEVNKSPSQLEEIGRSLTGQEPDSDGRVEQENTGHGPEAKNGRFFSLLTGFPFPLGPLLSRQTVRNEVKPGVIWTFEQEQSFAFTNVATVVRMTVIKLKSGGLWVYAPVAPTSECLGLLRELSAPVEYIVLPSHAYEHKVFVPAFQRKFPRAQVYVSPEQWSWPINFPLPLLGIFGAKVLQNDATSLPWADELEHASLSESIGIAPYSETAFFHKASRTLMVTDAVVYVSEDPPEVINRAKLQRAGTDNLFVRLLYGKDAPRNLQSIKEQERLGWWRMSLLVLYFSPDHLRDPQNFAAVANKLICSPVTQVLVFTKIPRATREWVERMAQWDFRRIISAHFNSPVEATPADLRRAFQFVYEMEPADDQDSRRPLFQSWVGKLRELPESAKISSVRFPEADLRALQTLDALIKATGAVLKTPKY</sequence>
<dbReference type="Pfam" id="PF14234">
    <property type="entry name" value="DUF4336"/>
    <property type="match status" value="2"/>
</dbReference>
<proteinExistence type="predicted"/>
<dbReference type="PANTHER" id="PTHR33835:SF2">
    <property type="entry name" value="LYSINE-TRNA LIGASE"/>
    <property type="match status" value="1"/>
</dbReference>
<protein>
    <recommendedName>
        <fullName evidence="4">DUF4336 domain-containing protein</fullName>
    </recommendedName>
</protein>
<keyword evidence="3" id="KW-1185">Reference proteome</keyword>
<feature type="compositionally biased region" description="Basic and acidic residues" evidence="1">
    <location>
        <begin position="66"/>
        <end position="83"/>
    </location>
</feature>
<comment type="caution">
    <text evidence="2">The sequence shown here is derived from an EMBL/GenBank/DDBJ whole genome shotgun (WGS) entry which is preliminary data.</text>
</comment>
<dbReference type="PANTHER" id="PTHR33835">
    <property type="entry name" value="YALI0C07656P"/>
    <property type="match status" value="1"/>
</dbReference>
<dbReference type="EMBL" id="JALJOT010000011">
    <property type="protein sequence ID" value="KAK9905611.1"/>
    <property type="molecule type" value="Genomic_DNA"/>
</dbReference>
<name>A0ABR2YHK1_9CHLO</name>
<dbReference type="InterPro" id="IPR025638">
    <property type="entry name" value="DUF4336"/>
</dbReference>
<reference evidence="2 3" key="1">
    <citation type="journal article" date="2024" name="Nat. Commun.">
        <title>Phylogenomics reveals the evolutionary origins of lichenization in chlorophyte algae.</title>
        <authorList>
            <person name="Puginier C."/>
            <person name="Libourel C."/>
            <person name="Otte J."/>
            <person name="Skaloud P."/>
            <person name="Haon M."/>
            <person name="Grisel S."/>
            <person name="Petersen M."/>
            <person name="Berrin J.G."/>
            <person name="Delaux P.M."/>
            <person name="Dal Grande F."/>
            <person name="Keller J."/>
        </authorList>
    </citation>
    <scope>NUCLEOTIDE SEQUENCE [LARGE SCALE GENOMIC DNA]</scope>
    <source>
        <strain evidence="2 3">SAG 216-7</strain>
    </source>
</reference>
<gene>
    <name evidence="2" type="ORF">WJX75_003047</name>
</gene>